<gene>
    <name evidence="1" type="ORF">DFR70_110275</name>
</gene>
<sequence length="164" mass="17959">MGKSRVGLAVHALLAEAKVRHALIEGDNLDMAYPPTWEYGLAELNLAAMWQNYRALGYRRLVYTNTASVLPEVIGELTAAMGDTPSVTAVLLTCDDRTARARLAQRENGIELRRHIERSMAMSRELSAAAPSWVHVVDTTDRSPEEVAAQVVALTGWSNPTTAE</sequence>
<name>A0A318K8P4_9NOCA</name>
<dbReference type="InterPro" id="IPR027417">
    <property type="entry name" value="P-loop_NTPase"/>
</dbReference>
<proteinExistence type="predicted"/>
<organism evidence="1 2">
    <name type="scientific">Nocardia tenerifensis</name>
    <dbReference type="NCBI Taxonomy" id="228006"/>
    <lineage>
        <taxon>Bacteria</taxon>
        <taxon>Bacillati</taxon>
        <taxon>Actinomycetota</taxon>
        <taxon>Actinomycetes</taxon>
        <taxon>Mycobacteriales</taxon>
        <taxon>Nocardiaceae</taxon>
        <taxon>Nocardia</taxon>
    </lineage>
</organism>
<dbReference type="Proteomes" id="UP000247569">
    <property type="component" value="Unassembled WGS sequence"/>
</dbReference>
<reference evidence="1 2" key="1">
    <citation type="submission" date="2018-05" db="EMBL/GenBank/DDBJ databases">
        <title>Genomic Encyclopedia of Type Strains, Phase IV (KMG-IV): sequencing the most valuable type-strain genomes for metagenomic binning, comparative biology and taxonomic classification.</title>
        <authorList>
            <person name="Goeker M."/>
        </authorList>
    </citation>
    <scope>NUCLEOTIDE SEQUENCE [LARGE SCALE GENOMIC DNA]</scope>
    <source>
        <strain evidence="1 2">DSM 44704</strain>
    </source>
</reference>
<dbReference type="SUPFAM" id="SSF52540">
    <property type="entry name" value="P-loop containing nucleoside triphosphate hydrolases"/>
    <property type="match status" value="1"/>
</dbReference>
<protein>
    <submittedName>
        <fullName evidence="1">Uncharacterized protein</fullName>
    </submittedName>
</protein>
<evidence type="ECO:0000313" key="1">
    <source>
        <dbReference type="EMBL" id="PXX60433.1"/>
    </source>
</evidence>
<comment type="caution">
    <text evidence="1">The sequence shown here is derived from an EMBL/GenBank/DDBJ whole genome shotgun (WGS) entry which is preliminary data.</text>
</comment>
<evidence type="ECO:0000313" key="2">
    <source>
        <dbReference type="Proteomes" id="UP000247569"/>
    </source>
</evidence>
<dbReference type="EMBL" id="QJKF01000010">
    <property type="protein sequence ID" value="PXX60433.1"/>
    <property type="molecule type" value="Genomic_DNA"/>
</dbReference>
<keyword evidence="2" id="KW-1185">Reference proteome</keyword>
<dbReference type="AlphaFoldDB" id="A0A318K8P4"/>
<accession>A0A318K8P4</accession>
<dbReference type="Gene3D" id="3.40.50.300">
    <property type="entry name" value="P-loop containing nucleotide triphosphate hydrolases"/>
    <property type="match status" value="1"/>
</dbReference>